<dbReference type="NCBIfam" id="NF033788">
    <property type="entry name" value="HTH_metalloreg"/>
    <property type="match status" value="1"/>
</dbReference>
<dbReference type="Pfam" id="PF00581">
    <property type="entry name" value="Rhodanese"/>
    <property type="match status" value="1"/>
</dbReference>
<dbReference type="PANTHER" id="PTHR43132">
    <property type="entry name" value="ARSENICAL RESISTANCE OPERON REPRESSOR ARSR-RELATED"/>
    <property type="match status" value="1"/>
</dbReference>
<dbReference type="AlphaFoldDB" id="A0A3B1CL80"/>
<dbReference type="GO" id="GO:0003677">
    <property type="term" value="F:DNA binding"/>
    <property type="evidence" value="ECO:0007669"/>
    <property type="project" value="UniProtKB-KW"/>
</dbReference>
<dbReference type="InterPro" id="IPR036390">
    <property type="entry name" value="WH_DNA-bd_sf"/>
</dbReference>
<feature type="non-terminal residue" evidence="6">
    <location>
        <position position="220"/>
    </location>
</feature>
<dbReference type="PROSITE" id="PS50987">
    <property type="entry name" value="HTH_ARSR_2"/>
    <property type="match status" value="1"/>
</dbReference>
<sequence>MSNVNFKQRLYEQFARVGKALSNGNRLEMLEYLAQGERSVDSLANIAKLSVANTSQHLQLLRQSGLVNARKDGQRVLYSIADDSVLELLESLHKTAEKSLAEVELLLNSYWKVKDSLEPVPADELMKRSEQGLVTIYDVRPAEEFEAGHIPGSINVPLKELEDKLKDTPKDKEIIAYCRGPHCVLAFDAVAAMRDKGFNAKRLENGFPEWKRAGRPVETG</sequence>
<dbReference type="InterPro" id="IPR036388">
    <property type="entry name" value="WH-like_DNA-bd_sf"/>
</dbReference>
<feature type="domain" description="Rhodanese" evidence="4">
    <location>
        <begin position="138"/>
        <end position="219"/>
    </location>
</feature>
<dbReference type="InterPro" id="IPR001845">
    <property type="entry name" value="HTH_ArsR_DNA-bd_dom"/>
</dbReference>
<evidence type="ECO:0000256" key="2">
    <source>
        <dbReference type="ARBA" id="ARBA00023125"/>
    </source>
</evidence>
<feature type="domain" description="HTH arsR-type" evidence="5">
    <location>
        <begin position="6"/>
        <end position="100"/>
    </location>
</feature>
<reference evidence="6" key="1">
    <citation type="submission" date="2018-06" db="EMBL/GenBank/DDBJ databases">
        <authorList>
            <person name="Zhirakovskaya E."/>
        </authorList>
    </citation>
    <scope>NUCLEOTIDE SEQUENCE</scope>
</reference>
<evidence type="ECO:0000256" key="3">
    <source>
        <dbReference type="ARBA" id="ARBA00023163"/>
    </source>
</evidence>
<evidence type="ECO:0000256" key="1">
    <source>
        <dbReference type="ARBA" id="ARBA00023015"/>
    </source>
</evidence>
<keyword evidence="2" id="KW-0238">DNA-binding</keyword>
<dbReference type="SUPFAM" id="SSF52821">
    <property type="entry name" value="Rhodanese/Cell cycle control phosphatase"/>
    <property type="match status" value="1"/>
</dbReference>
<dbReference type="GO" id="GO:0003700">
    <property type="term" value="F:DNA-binding transcription factor activity"/>
    <property type="evidence" value="ECO:0007669"/>
    <property type="project" value="InterPro"/>
</dbReference>
<dbReference type="SUPFAM" id="SSF46785">
    <property type="entry name" value="Winged helix' DNA-binding domain"/>
    <property type="match status" value="1"/>
</dbReference>
<dbReference type="Pfam" id="PF01022">
    <property type="entry name" value="HTH_5"/>
    <property type="match status" value="1"/>
</dbReference>
<dbReference type="PANTHER" id="PTHR43132:SF8">
    <property type="entry name" value="HTH-TYPE TRANSCRIPTIONAL REGULATOR KMTR"/>
    <property type="match status" value="1"/>
</dbReference>
<dbReference type="InterPro" id="IPR011991">
    <property type="entry name" value="ArsR-like_HTH"/>
</dbReference>
<keyword evidence="3" id="KW-0804">Transcription</keyword>
<dbReference type="InterPro" id="IPR001763">
    <property type="entry name" value="Rhodanese-like_dom"/>
</dbReference>
<dbReference type="CDD" id="cd00090">
    <property type="entry name" value="HTH_ARSR"/>
    <property type="match status" value="1"/>
</dbReference>
<dbReference type="FunFam" id="3.40.250.10:FF:000039">
    <property type="entry name" value="ArsR family transcriptional regulator"/>
    <property type="match status" value="1"/>
</dbReference>
<proteinExistence type="predicted"/>
<dbReference type="PRINTS" id="PR00778">
    <property type="entry name" value="HTHARSR"/>
</dbReference>
<dbReference type="Gene3D" id="1.10.10.10">
    <property type="entry name" value="Winged helix-like DNA-binding domain superfamily/Winged helix DNA-binding domain"/>
    <property type="match status" value="1"/>
</dbReference>
<dbReference type="InterPro" id="IPR051011">
    <property type="entry name" value="Metal_resp_trans_reg"/>
</dbReference>
<dbReference type="CDD" id="cd00158">
    <property type="entry name" value="RHOD"/>
    <property type="match status" value="1"/>
</dbReference>
<evidence type="ECO:0000259" key="4">
    <source>
        <dbReference type="PROSITE" id="PS50206"/>
    </source>
</evidence>
<dbReference type="Gene3D" id="3.40.250.10">
    <property type="entry name" value="Rhodanese-like domain"/>
    <property type="match status" value="1"/>
</dbReference>
<evidence type="ECO:0000313" key="6">
    <source>
        <dbReference type="EMBL" id="VAX19625.1"/>
    </source>
</evidence>
<dbReference type="SMART" id="SM00450">
    <property type="entry name" value="RHOD"/>
    <property type="match status" value="1"/>
</dbReference>
<dbReference type="PROSITE" id="PS50206">
    <property type="entry name" value="RHODANESE_3"/>
    <property type="match status" value="1"/>
</dbReference>
<dbReference type="InterPro" id="IPR036873">
    <property type="entry name" value="Rhodanese-like_dom_sf"/>
</dbReference>
<protein>
    <submittedName>
        <fullName evidence="6">Transcriptional regulator, ArsR family</fullName>
    </submittedName>
</protein>
<organism evidence="6">
    <name type="scientific">hydrothermal vent metagenome</name>
    <dbReference type="NCBI Taxonomy" id="652676"/>
    <lineage>
        <taxon>unclassified sequences</taxon>
        <taxon>metagenomes</taxon>
        <taxon>ecological metagenomes</taxon>
    </lineage>
</organism>
<accession>A0A3B1CL80</accession>
<dbReference type="SMART" id="SM00418">
    <property type="entry name" value="HTH_ARSR"/>
    <property type="match status" value="1"/>
</dbReference>
<evidence type="ECO:0000259" key="5">
    <source>
        <dbReference type="PROSITE" id="PS50987"/>
    </source>
</evidence>
<dbReference type="EMBL" id="UOGA01000161">
    <property type="protein sequence ID" value="VAX19625.1"/>
    <property type="molecule type" value="Genomic_DNA"/>
</dbReference>
<name>A0A3B1CL80_9ZZZZ</name>
<gene>
    <name evidence="6" type="ORF">MNBD_NITROSPINAE04-1800</name>
</gene>
<keyword evidence="1" id="KW-0805">Transcription regulation</keyword>